<dbReference type="InterPro" id="IPR002656">
    <property type="entry name" value="Acyl_transf_3_dom"/>
</dbReference>
<dbReference type="Proteomes" id="UP000005697">
    <property type="component" value="Unassembled WGS sequence"/>
</dbReference>
<dbReference type="RefSeq" id="WP_007367712.1">
    <property type="nucleotide sequence ID" value="NZ_GL872283.1"/>
</dbReference>
<dbReference type="EMBL" id="AEWX01000001">
    <property type="protein sequence ID" value="EGC21420.1"/>
    <property type="molecule type" value="Genomic_DNA"/>
</dbReference>
<comment type="caution">
    <text evidence="9">The sequence shown here is derived from an EMBL/GenBank/DDBJ whole genome shotgun (WGS) entry which is preliminary data.</text>
</comment>
<dbReference type="STRING" id="888743.HMPREF9141_0170"/>
<dbReference type="HOGENOM" id="CLU_023915_6_2_10"/>
<dbReference type="GO" id="GO:0009246">
    <property type="term" value="P:enterobacterial common antigen biosynthetic process"/>
    <property type="evidence" value="ECO:0007669"/>
    <property type="project" value="TreeGrafter"/>
</dbReference>
<dbReference type="PANTHER" id="PTHR40074:SF2">
    <property type="entry name" value="O-ACETYLTRANSFERASE WECH"/>
    <property type="match status" value="1"/>
</dbReference>
<protein>
    <submittedName>
        <fullName evidence="9">Acyltransferase</fullName>
    </submittedName>
</protein>
<dbReference type="eggNOG" id="COG3594">
    <property type="taxonomic scope" value="Bacteria"/>
</dbReference>
<dbReference type="Pfam" id="PF01757">
    <property type="entry name" value="Acyl_transf_3"/>
    <property type="match status" value="1"/>
</dbReference>
<evidence type="ECO:0000256" key="3">
    <source>
        <dbReference type="ARBA" id="ARBA00022475"/>
    </source>
</evidence>
<keyword evidence="9" id="KW-0012">Acyltransferase</keyword>
<evidence type="ECO:0000313" key="10">
    <source>
        <dbReference type="Proteomes" id="UP000005697"/>
    </source>
</evidence>
<dbReference type="GO" id="GO:0005886">
    <property type="term" value="C:plasma membrane"/>
    <property type="evidence" value="ECO:0007669"/>
    <property type="project" value="UniProtKB-SubCell"/>
</dbReference>
<gene>
    <name evidence="9" type="ORF">HMPREF9141_0170</name>
</gene>
<evidence type="ECO:0000256" key="1">
    <source>
        <dbReference type="ARBA" id="ARBA00004651"/>
    </source>
</evidence>
<feature type="transmembrane region" description="Helical" evidence="7">
    <location>
        <begin position="184"/>
        <end position="202"/>
    </location>
</feature>
<sequence length="355" mass="40194">MRQKITEISFLHVFAILLVVIGHSFFRTESRVVDWIYQFHIPLFFFISGYLLHVSMQGKTISLCPFLLRKARRLLLPYFALSTLLFIPKVLLSRLMVRPIHAGWGEYAAMLIYPYRNVNGSYWFLPTLFLLFVFAAVLLSLSQRLKPRSPRISPCILLFLLALANTILPFSQDTLFNAAGTLHYAFYFALGYFVSDFLLIRFLDKERTALLLFLLTLAASFISSNTRTAPLAGLLSALNGILMSVCLARLYTIHGLRFLGHLSPASYTIYLYHGIFQALSLQILTHLSHLEAACYQSLAILTGVYGPLIVYKMLYKFRNSLTGRILAIISGIHLPWQKPEPAGRKAKKKGAAASF</sequence>
<proteinExistence type="inferred from homology"/>
<dbReference type="GO" id="GO:0016413">
    <property type="term" value="F:O-acetyltransferase activity"/>
    <property type="evidence" value="ECO:0007669"/>
    <property type="project" value="TreeGrafter"/>
</dbReference>
<evidence type="ECO:0000256" key="6">
    <source>
        <dbReference type="ARBA" id="ARBA00023136"/>
    </source>
</evidence>
<comment type="similarity">
    <text evidence="2">Belongs to the acyltransferase 3 family.</text>
</comment>
<keyword evidence="6 7" id="KW-0472">Membrane</keyword>
<feature type="transmembrane region" description="Helical" evidence="7">
    <location>
        <begin position="153"/>
        <end position="172"/>
    </location>
</feature>
<evidence type="ECO:0000256" key="5">
    <source>
        <dbReference type="ARBA" id="ARBA00022989"/>
    </source>
</evidence>
<feature type="transmembrane region" description="Helical" evidence="7">
    <location>
        <begin position="32"/>
        <end position="53"/>
    </location>
</feature>
<accession>F0F3K4</accession>
<feature type="transmembrane region" description="Helical" evidence="7">
    <location>
        <begin position="231"/>
        <end position="252"/>
    </location>
</feature>
<reference evidence="9 10" key="1">
    <citation type="submission" date="2011-01" db="EMBL/GenBank/DDBJ databases">
        <authorList>
            <person name="Muzny D."/>
            <person name="Qin X."/>
            <person name="Deng J."/>
            <person name="Jiang H."/>
            <person name="Liu Y."/>
            <person name="Qu J."/>
            <person name="Song X.-Z."/>
            <person name="Zhang L."/>
            <person name="Thornton R."/>
            <person name="Coyle M."/>
            <person name="Francisco L."/>
            <person name="Jackson L."/>
            <person name="Javaid M."/>
            <person name="Korchina V."/>
            <person name="Kovar C."/>
            <person name="Mata R."/>
            <person name="Mathew T."/>
            <person name="Ngo R."/>
            <person name="Nguyen L."/>
            <person name="Nguyen N."/>
            <person name="Okwuonu G."/>
            <person name="Ongeri F."/>
            <person name="Pham C."/>
            <person name="Simmons D."/>
            <person name="Wilczek-Boney K."/>
            <person name="Hale W."/>
            <person name="Jakkamsetti A."/>
            <person name="Pham P."/>
            <person name="Ruth R."/>
            <person name="San Lucas F."/>
            <person name="Warren J."/>
            <person name="Zhang J."/>
            <person name="Zhao Z."/>
            <person name="Zhou C."/>
            <person name="Zhu D."/>
            <person name="Lee S."/>
            <person name="Bess C."/>
            <person name="Blankenburg K."/>
            <person name="Forbes L."/>
            <person name="Fu Q."/>
            <person name="Gubbala S."/>
            <person name="Hirani K."/>
            <person name="Jayaseelan J.C."/>
            <person name="Lara F."/>
            <person name="Munidasa M."/>
            <person name="Palculict T."/>
            <person name="Patil S."/>
            <person name="Pu L.-L."/>
            <person name="Saada N."/>
            <person name="Tang L."/>
            <person name="Weissenberger G."/>
            <person name="Zhu Y."/>
            <person name="Hemphill L."/>
            <person name="Shang Y."/>
            <person name="Youmans B."/>
            <person name="Ayvaz T."/>
            <person name="Ross M."/>
            <person name="Santibanez J."/>
            <person name="Aqrawi P."/>
            <person name="Gross S."/>
            <person name="Joshi V."/>
            <person name="Fowler G."/>
            <person name="Nazareth L."/>
            <person name="Reid J."/>
            <person name="Worley K."/>
            <person name="Petrosino J."/>
            <person name="Highlander S."/>
            <person name="Gibbs R."/>
        </authorList>
    </citation>
    <scope>NUCLEOTIDE SEQUENCE [LARGE SCALE GENOMIC DNA]</scope>
    <source>
        <strain evidence="9 10">DSM 16608</strain>
    </source>
</reference>
<evidence type="ECO:0000313" key="9">
    <source>
        <dbReference type="EMBL" id="EGC21420.1"/>
    </source>
</evidence>
<feature type="transmembrane region" description="Helical" evidence="7">
    <location>
        <begin position="74"/>
        <end position="92"/>
    </location>
</feature>
<evidence type="ECO:0000256" key="4">
    <source>
        <dbReference type="ARBA" id="ARBA00022692"/>
    </source>
</evidence>
<dbReference type="OrthoDB" id="9816048at2"/>
<evidence type="ECO:0000259" key="8">
    <source>
        <dbReference type="Pfam" id="PF01757"/>
    </source>
</evidence>
<evidence type="ECO:0000256" key="2">
    <source>
        <dbReference type="ARBA" id="ARBA00007400"/>
    </source>
</evidence>
<keyword evidence="4 7" id="KW-0812">Transmembrane</keyword>
<feature type="transmembrane region" description="Helical" evidence="7">
    <location>
        <begin position="264"/>
        <end position="283"/>
    </location>
</feature>
<comment type="subcellular location">
    <subcellularLocation>
        <location evidence="1">Cell membrane</location>
        <topology evidence="1">Multi-pass membrane protein</topology>
    </subcellularLocation>
</comment>
<keyword evidence="3" id="KW-1003">Cell membrane</keyword>
<keyword evidence="5 7" id="KW-1133">Transmembrane helix</keyword>
<feature type="transmembrane region" description="Helical" evidence="7">
    <location>
        <begin position="295"/>
        <end position="314"/>
    </location>
</feature>
<dbReference type="AlphaFoldDB" id="F0F3K4"/>
<feature type="transmembrane region" description="Helical" evidence="7">
    <location>
        <begin position="120"/>
        <end position="141"/>
    </location>
</feature>
<feature type="transmembrane region" description="Helical" evidence="7">
    <location>
        <begin position="7"/>
        <end position="26"/>
    </location>
</feature>
<feature type="domain" description="Acyltransferase 3" evidence="8">
    <location>
        <begin position="8"/>
        <end position="309"/>
    </location>
</feature>
<feature type="transmembrane region" description="Helical" evidence="7">
    <location>
        <begin position="209"/>
        <end position="225"/>
    </location>
</feature>
<organism evidence="9 10">
    <name type="scientific">Prevotella multiformis DSM 16608</name>
    <dbReference type="NCBI Taxonomy" id="888743"/>
    <lineage>
        <taxon>Bacteria</taxon>
        <taxon>Pseudomonadati</taxon>
        <taxon>Bacteroidota</taxon>
        <taxon>Bacteroidia</taxon>
        <taxon>Bacteroidales</taxon>
        <taxon>Prevotellaceae</taxon>
        <taxon>Prevotella</taxon>
    </lineage>
</organism>
<dbReference type="PANTHER" id="PTHR40074">
    <property type="entry name" value="O-ACETYLTRANSFERASE WECH"/>
    <property type="match status" value="1"/>
</dbReference>
<keyword evidence="9" id="KW-0808">Transferase</keyword>
<evidence type="ECO:0000256" key="7">
    <source>
        <dbReference type="SAM" id="Phobius"/>
    </source>
</evidence>
<name>F0F3K4_9BACT</name>
<keyword evidence="10" id="KW-1185">Reference proteome</keyword>